<evidence type="ECO:0000256" key="4">
    <source>
        <dbReference type="ARBA" id="ARBA00023136"/>
    </source>
</evidence>
<dbReference type="InterPro" id="IPR014710">
    <property type="entry name" value="RmlC-like_jellyroll"/>
</dbReference>
<keyword evidence="7" id="KW-1185">Reference proteome</keyword>
<dbReference type="Gene3D" id="1.10.10.1320">
    <property type="entry name" value="Anti-sigma factor, zinc-finger domain"/>
    <property type="match status" value="1"/>
</dbReference>
<dbReference type="AlphaFoldDB" id="A0A1Y6D9D4"/>
<dbReference type="SUPFAM" id="SSF51182">
    <property type="entry name" value="RmlC-like cupins"/>
    <property type="match status" value="1"/>
</dbReference>
<dbReference type="PANTHER" id="PTHR37461">
    <property type="entry name" value="ANTI-SIGMA-K FACTOR RSKA"/>
    <property type="match status" value="1"/>
</dbReference>
<reference evidence="6 7" key="1">
    <citation type="submission" date="2016-12" db="EMBL/GenBank/DDBJ databases">
        <authorList>
            <person name="Song W.-J."/>
            <person name="Kurnit D.M."/>
        </authorList>
    </citation>
    <scope>NUCLEOTIDE SEQUENCE [LARGE SCALE GENOMIC DNA]</scope>
    <source>
        <strain evidence="6 7">175</strain>
    </source>
</reference>
<protein>
    <submittedName>
        <fullName evidence="6">ChrR Cupin-like domain-containing protein</fullName>
    </submittedName>
</protein>
<dbReference type="GO" id="GO:0016989">
    <property type="term" value="F:sigma factor antagonist activity"/>
    <property type="evidence" value="ECO:0007669"/>
    <property type="project" value="TreeGrafter"/>
</dbReference>
<feature type="domain" description="ChrR-like cupin" evidence="5">
    <location>
        <begin position="92"/>
        <end position="185"/>
    </location>
</feature>
<dbReference type="OrthoDB" id="9801227at2"/>
<dbReference type="Proteomes" id="UP000192923">
    <property type="component" value="Unassembled WGS sequence"/>
</dbReference>
<name>A0A1Y6D9D4_9GAMM</name>
<sequence length="201" mass="21484">MSDTTDDWAGLAALHALGLLDGEERSRFESRLQDDAAARDELVRLAEAAAALGGLAPESPPPPRLKQRLLAAIRAEAAPPPAQVALSPGIAVVFAGRMDWQETGLPGIRVKTLHFDPARNYASNLVSMAAGSVYPRHWHAQTEELLMLSGSITLSGYRLGPGDYCRADPGTLHEEVHAETDCTFLALVGLDNQFRPAPAPS</sequence>
<dbReference type="InterPro" id="IPR051474">
    <property type="entry name" value="Anti-sigma-K/W_factor"/>
</dbReference>
<dbReference type="EMBL" id="FXAM01000001">
    <property type="protein sequence ID" value="SMF97313.1"/>
    <property type="molecule type" value="Genomic_DNA"/>
</dbReference>
<keyword evidence="2" id="KW-0812">Transmembrane</keyword>
<evidence type="ECO:0000313" key="7">
    <source>
        <dbReference type="Proteomes" id="UP000192923"/>
    </source>
</evidence>
<dbReference type="InterPro" id="IPR025979">
    <property type="entry name" value="ChrR-like_cupin_dom"/>
</dbReference>
<dbReference type="GO" id="GO:0016020">
    <property type="term" value="C:membrane"/>
    <property type="evidence" value="ECO:0007669"/>
    <property type="project" value="UniProtKB-SubCell"/>
</dbReference>
<dbReference type="PANTHER" id="PTHR37461:SF1">
    <property type="entry name" value="ANTI-SIGMA-K FACTOR RSKA"/>
    <property type="match status" value="1"/>
</dbReference>
<dbReference type="STRING" id="1760988.SAMN02949497_4735"/>
<dbReference type="GO" id="GO:0006417">
    <property type="term" value="P:regulation of translation"/>
    <property type="evidence" value="ECO:0007669"/>
    <property type="project" value="TreeGrafter"/>
</dbReference>
<keyword evidence="4" id="KW-0472">Membrane</keyword>
<evidence type="ECO:0000256" key="2">
    <source>
        <dbReference type="ARBA" id="ARBA00022692"/>
    </source>
</evidence>
<dbReference type="InterPro" id="IPR041916">
    <property type="entry name" value="Anti_sigma_zinc_sf"/>
</dbReference>
<dbReference type="RefSeq" id="WP_085216113.1">
    <property type="nucleotide sequence ID" value="NZ_FXAM01000001.1"/>
</dbReference>
<dbReference type="InterPro" id="IPR011051">
    <property type="entry name" value="RmlC_Cupin_sf"/>
</dbReference>
<accession>A0A1Y6D9D4</accession>
<organism evidence="6 7">
    <name type="scientific">Methylomagnum ishizawai</name>
    <dbReference type="NCBI Taxonomy" id="1760988"/>
    <lineage>
        <taxon>Bacteria</taxon>
        <taxon>Pseudomonadati</taxon>
        <taxon>Pseudomonadota</taxon>
        <taxon>Gammaproteobacteria</taxon>
        <taxon>Methylococcales</taxon>
        <taxon>Methylococcaceae</taxon>
        <taxon>Methylomagnum</taxon>
    </lineage>
</organism>
<evidence type="ECO:0000313" key="6">
    <source>
        <dbReference type="EMBL" id="SMF97313.1"/>
    </source>
</evidence>
<evidence type="ECO:0000259" key="5">
    <source>
        <dbReference type="Pfam" id="PF12973"/>
    </source>
</evidence>
<comment type="subcellular location">
    <subcellularLocation>
        <location evidence="1">Membrane</location>
        <topology evidence="1">Single-pass membrane protein</topology>
    </subcellularLocation>
</comment>
<evidence type="ECO:0000256" key="1">
    <source>
        <dbReference type="ARBA" id="ARBA00004167"/>
    </source>
</evidence>
<keyword evidence="3" id="KW-1133">Transmembrane helix</keyword>
<gene>
    <name evidence="6" type="ORF">SAMN02949497_4735</name>
</gene>
<dbReference type="Pfam" id="PF12973">
    <property type="entry name" value="Cupin_7"/>
    <property type="match status" value="1"/>
</dbReference>
<proteinExistence type="predicted"/>
<dbReference type="Gene3D" id="2.60.120.10">
    <property type="entry name" value="Jelly Rolls"/>
    <property type="match status" value="1"/>
</dbReference>
<evidence type="ECO:0000256" key="3">
    <source>
        <dbReference type="ARBA" id="ARBA00022989"/>
    </source>
</evidence>